<dbReference type="GO" id="GO:0005634">
    <property type="term" value="C:nucleus"/>
    <property type="evidence" value="ECO:0007669"/>
    <property type="project" value="UniProtKB-SubCell"/>
</dbReference>
<keyword evidence="7 13" id="KW-0175">Coiled coil</keyword>
<keyword evidence="9" id="KW-0804">Transcription</keyword>
<dbReference type="InterPro" id="IPR016177">
    <property type="entry name" value="DNA-bd_dom_sf"/>
</dbReference>
<feature type="compositionally biased region" description="Acidic residues" evidence="14">
    <location>
        <begin position="1372"/>
        <end position="1395"/>
    </location>
</feature>
<feature type="compositionally biased region" description="Low complexity" evidence="14">
    <location>
        <begin position="1705"/>
        <end position="1722"/>
    </location>
</feature>
<feature type="compositionally biased region" description="Low complexity" evidence="14">
    <location>
        <begin position="818"/>
        <end position="832"/>
    </location>
</feature>
<evidence type="ECO:0000256" key="1">
    <source>
        <dbReference type="ARBA" id="ARBA00004123"/>
    </source>
</evidence>
<feature type="compositionally biased region" description="Low complexity" evidence="14">
    <location>
        <begin position="546"/>
        <end position="577"/>
    </location>
</feature>
<dbReference type="EMBL" id="JABFDY010000001">
    <property type="protein sequence ID" value="KAF7711091.1"/>
    <property type="molecule type" value="Genomic_DNA"/>
</dbReference>
<evidence type="ECO:0000259" key="18">
    <source>
        <dbReference type="PROSITE" id="PS50982"/>
    </source>
</evidence>
<feature type="compositionally biased region" description="Low complexity" evidence="14">
    <location>
        <begin position="1519"/>
        <end position="1531"/>
    </location>
</feature>
<feature type="compositionally biased region" description="Basic and acidic residues" evidence="14">
    <location>
        <begin position="1396"/>
        <end position="1405"/>
    </location>
</feature>
<feature type="compositionally biased region" description="Basic and acidic residues" evidence="14">
    <location>
        <begin position="2148"/>
        <end position="2161"/>
    </location>
</feature>
<dbReference type="PANTHER" id="PTHR45915">
    <property type="entry name" value="TRANSCRIPTION INTERMEDIARY FACTOR"/>
    <property type="match status" value="1"/>
</dbReference>
<feature type="domain" description="PHD-type" evidence="16">
    <location>
        <begin position="2075"/>
        <end position="2125"/>
    </location>
</feature>
<organism evidence="19 20">
    <name type="scientific">Silurus meridionalis</name>
    <name type="common">Southern catfish</name>
    <name type="synonym">Silurus soldatovi meridionalis</name>
    <dbReference type="NCBI Taxonomy" id="175797"/>
    <lineage>
        <taxon>Eukaryota</taxon>
        <taxon>Metazoa</taxon>
        <taxon>Chordata</taxon>
        <taxon>Craniata</taxon>
        <taxon>Vertebrata</taxon>
        <taxon>Euteleostomi</taxon>
        <taxon>Actinopterygii</taxon>
        <taxon>Neopterygii</taxon>
        <taxon>Teleostei</taxon>
        <taxon>Ostariophysi</taxon>
        <taxon>Siluriformes</taxon>
        <taxon>Siluridae</taxon>
        <taxon>Silurus</taxon>
    </lineage>
</organism>
<feature type="coiled-coil region" evidence="13">
    <location>
        <begin position="980"/>
        <end position="1066"/>
    </location>
</feature>
<dbReference type="Pfam" id="PF15613">
    <property type="entry name" value="WSD"/>
    <property type="match status" value="1"/>
</dbReference>
<feature type="compositionally biased region" description="Basic and acidic residues" evidence="14">
    <location>
        <begin position="1962"/>
        <end position="1971"/>
    </location>
</feature>
<feature type="compositionally biased region" description="Pro residues" evidence="14">
    <location>
        <begin position="464"/>
        <end position="485"/>
    </location>
</feature>
<protein>
    <recommendedName>
        <fullName evidence="21">Bromodomain adjacent to zinc finger domain protein 2B-like</fullName>
    </recommendedName>
</protein>
<feature type="compositionally biased region" description="Acidic residues" evidence="14">
    <location>
        <begin position="324"/>
        <end position="349"/>
    </location>
</feature>
<dbReference type="CDD" id="cd05503">
    <property type="entry name" value="Bromo_BAZ2A_B_like"/>
    <property type="match status" value="1"/>
</dbReference>
<dbReference type="GO" id="GO:0003677">
    <property type="term" value="F:DNA binding"/>
    <property type="evidence" value="ECO:0007669"/>
    <property type="project" value="InterPro"/>
</dbReference>
<feature type="region of interest" description="Disordered" evidence="14">
    <location>
        <begin position="1469"/>
        <end position="1551"/>
    </location>
</feature>
<evidence type="ECO:0000313" key="19">
    <source>
        <dbReference type="EMBL" id="KAF7711091.1"/>
    </source>
</evidence>
<dbReference type="SMART" id="SM00297">
    <property type="entry name" value="BROMO"/>
    <property type="match status" value="1"/>
</dbReference>
<dbReference type="InterPro" id="IPR001487">
    <property type="entry name" value="Bromodomain"/>
</dbReference>
<dbReference type="SMART" id="SM00571">
    <property type="entry name" value="DDT"/>
    <property type="match status" value="1"/>
</dbReference>
<comment type="similarity">
    <text evidence="2">Belongs to the WAL family.</text>
</comment>
<evidence type="ECO:0000259" key="16">
    <source>
        <dbReference type="PROSITE" id="PS50016"/>
    </source>
</evidence>
<feature type="compositionally biased region" description="Polar residues" evidence="14">
    <location>
        <begin position="488"/>
        <end position="497"/>
    </location>
</feature>
<feature type="region of interest" description="Disordered" evidence="14">
    <location>
        <begin position="650"/>
        <end position="673"/>
    </location>
</feature>
<feature type="region of interest" description="Disordered" evidence="14">
    <location>
        <begin position="1675"/>
        <end position="1722"/>
    </location>
</feature>
<dbReference type="InterPro" id="IPR001739">
    <property type="entry name" value="Methyl_CpG_DNA-bd"/>
</dbReference>
<dbReference type="GO" id="GO:0000785">
    <property type="term" value="C:chromatin"/>
    <property type="evidence" value="ECO:0007669"/>
    <property type="project" value="TreeGrafter"/>
</dbReference>
<evidence type="ECO:0000256" key="8">
    <source>
        <dbReference type="ARBA" id="ARBA00023117"/>
    </source>
</evidence>
<feature type="compositionally biased region" description="Basic and acidic residues" evidence="14">
    <location>
        <begin position="692"/>
        <end position="707"/>
    </location>
</feature>
<feature type="compositionally biased region" description="Basic and acidic residues" evidence="14">
    <location>
        <begin position="1532"/>
        <end position="1548"/>
    </location>
</feature>
<dbReference type="PROSITE" id="PS50014">
    <property type="entry name" value="BROMODOMAIN_2"/>
    <property type="match status" value="1"/>
</dbReference>
<dbReference type="SUPFAM" id="SSF47370">
    <property type="entry name" value="Bromodomain"/>
    <property type="match status" value="1"/>
</dbReference>
<evidence type="ECO:0000256" key="14">
    <source>
        <dbReference type="SAM" id="MobiDB-lite"/>
    </source>
</evidence>
<sequence length="2325" mass="256265">MHRDTGSKVQGDLVYKHFGGGGDWGFSHFFLSLDVESRRLDAAPEVIVMIRWKSSDVTELRTLSTQYGVWRATGFAFLHPGLRTHQLILILILTERVVTATSRRGTEAVRQAGPLFGVTGSEQPFSVTSVTSVPSAFPVMAHPAFGLLSPGTARPEFGGLGALGVTAALAAHPQLGAFTEWWRAAEAHGRSQAAFFPPFLGLPPLFAPPLQNHEATPYMSKTLSRSSQGPKGVNGALNGSVVSPSTTKGSASVSSSPAFNTSASKPRSRKTSHYSNSTGELQEKPLQKPKEKKLRKKQTEGSGVSDSESGSSLDSDIEGVSSSDLDDLGEEDDDEDDDDQSKDSEESDSEKEGQKKKKAKLSPANLRPSKKEHSRVEEVWDPREGNAPPDARSSHVSKSRDRPAQPTSVIQSTGLAVNAKPLALIGQSQHDSSPQQISSSSPRPLPISSHQPLPLSLCSSPKPLSVPSPPKPLPISSSPKPPPLSPSTRARGSTHKSQAPPLDFLSSRKLLETSLSQIADYRLKQSLLVHDQEFPLQLKKQQNLYKTSKTSGVVSSSSSSSSSSATLRSKSTSSRTKPPATQVVAATPSLILSQTLLGLGHANGILQSSTQDTPLALTTKPHTDLPVNLSTGARKDMSVPAPLPTPLPALVPASALPARPRASRKNKTPRALEVWKDVSQKHLVKSLVDLFHHGGGEQETSGKKDSDESGEDDDDDEDDDVDDEDEDEEDEDDSLSESDSNSDSELNGSMRKNRDTTETETDSERTPLKLSKNLSLLPSASGNYSLPDCSPLNLQVIKPSSVATHTIVSGSGALTYHSSPSSSYSVGTSPGSGKRKRVMNEDDLKTPLEMGWRRETRIKSVGGRLQGDVAYYAPCGKRLRQYPDVMKGLQWCPLSEDEVIPRIRAMEGRRGRPPNSERQHAGGDSEGSSARRRKGRPPNVGHTEFPSASEAKLLRKLEAQEIARQAAQMKLMRKLEKQALARAAKEARKQQAIMAAEERRKQKEQIKILKQQEKIKRIQQIRMEKELRAQQILEAKRKKREEAANAKILEAEKRLKEREMRRQQAVILKHQELERHRLDMERERRRQHVMLMKAVEARKKAEERERLKQEKRDEKRLNKERKLELRRLELEMLREMKKPNEDMCLTDHKPLPKLSRIPGLVLPGQVFSDCLMVVQFLRSFGKVLGMEQNEVPTLGVLQEGLLNLGNSMGQVQDLLVRLLSSAVCDPGLPPGYRAKSILGDHLTNIGLNRDNVSEVLQQYMEAHCAQTVLANMALSLKTKAFQAHTPSQKASVLAFLVNELSCSKSVVSEIDKSLDQMNVLRKDECIVEGKLKKLKNIHAKRTGKREAVGGDEPQATGTPSAGHKRKRKAGDSDEDEDDDEDSDDGVDDEDEDDEEEVKKARKVETCDEDEGDQATSIEELEKQIDKLSKQQNLIRRKLFESSHALRSMSYGQDRYRRRYWVLPQCGGVFVEGMESGEGPEELEKERERLRNFEPVQIKEEPQEEEEEEEEEMQAEADEAQQQPEAQVPAQVKQEDHAEKEVKQEDEKPCLPLNELQEKDTQLLDSCPLKEPPNPPGDLTSLCVRTPDSSVEPVTTATASASSPTHSTSKSTVLCSTPADVVPLVAHFGAPLPQFGVPLSLQHQQHLLANDQLLRVLTERSGHWFSLLPRSPCDDSSLIHPTTTPPHSSAQTSNVQPRSPPASSCSPHQHLQPPSASSSPPNAALDSLGILTVSPLQVKPGGALLPLPMCGWSGGVISPNLPMCSSPMPLCPLTEGSASPLLAPSVSTSKSGSPAPPGDKPLSEPSPAVDLPRNHDQPQPQPIPEDMMMGWWKMTEMEELQTLMKALHSRGIRERALHKQIQKSMELISQTCNKNKEVAVMEVSELDEGQVSVETLQEWCVDEQAMETDIALLQQVEELERRVTSASLQVKGWMHPEPQSEREDLLYYEHKPFSKACPGAESQEERSSEKGLRRQPSNPLDIAVMRLAELERHIERRYLRSPLGTTIQIRLDNVGTVTVPAPAPSTSAGGEGSEEEIAPGMKVWRKALSEVRNSSQLAMCLQQLQKSIAWERSIMKVYCQICRKGDNEDLLLLCDGCDKGCHTYCHKPKINAIPEGDWYCPACISKASNQSPKNKKAQSRMQSGGGGKKSSEAAKKNKKQQEVCEEEEAGGGGSSSTSISSPKKTATTSSQAKKSSPAPPAAKPESPACVKRAKTARDNNRDLGLCRVLLAELERHQDAWPFLTPVNLKSVPGYRKVIKKPMDFSTIREKLVSSQYQNLETFIIDVNLVFDNCEKFNEDNSDIGRAGHNMRKFFEKRWTELLKQTN</sequence>
<dbReference type="Pfam" id="PF01429">
    <property type="entry name" value="MBD"/>
    <property type="match status" value="1"/>
</dbReference>
<dbReference type="Pfam" id="PF00628">
    <property type="entry name" value="PHD"/>
    <property type="match status" value="1"/>
</dbReference>
<dbReference type="SMART" id="SM00249">
    <property type="entry name" value="PHD"/>
    <property type="match status" value="1"/>
</dbReference>
<feature type="compositionally biased region" description="Low complexity" evidence="14">
    <location>
        <begin position="300"/>
        <end position="323"/>
    </location>
</feature>
<feature type="compositionally biased region" description="Polar residues" evidence="14">
    <location>
        <begin position="405"/>
        <end position="415"/>
    </location>
</feature>
<dbReference type="GO" id="GO:0008270">
    <property type="term" value="F:zinc ion binding"/>
    <property type="evidence" value="ECO:0007669"/>
    <property type="project" value="UniProtKB-KW"/>
</dbReference>
<feature type="compositionally biased region" description="Basic and acidic residues" evidence="14">
    <location>
        <begin position="1481"/>
        <end position="1500"/>
    </location>
</feature>
<feature type="compositionally biased region" description="Low complexity" evidence="14">
    <location>
        <begin position="2174"/>
        <end position="2195"/>
    </location>
</feature>
<feature type="compositionally biased region" description="Basic and acidic residues" evidence="14">
    <location>
        <begin position="369"/>
        <end position="384"/>
    </location>
</feature>
<evidence type="ECO:0000256" key="12">
    <source>
        <dbReference type="PROSITE-ProRule" id="PRU00146"/>
    </source>
</evidence>
<dbReference type="PRINTS" id="PR00503">
    <property type="entry name" value="BROMODOMAIN"/>
</dbReference>
<keyword evidence="6" id="KW-0805">Transcription regulation</keyword>
<evidence type="ECO:0000259" key="15">
    <source>
        <dbReference type="PROSITE" id="PS50014"/>
    </source>
</evidence>
<comment type="caution">
    <text evidence="19">The sequence shown here is derived from an EMBL/GenBank/DDBJ whole genome shotgun (WGS) entry which is preliminary data.</text>
</comment>
<evidence type="ECO:0008006" key="21">
    <source>
        <dbReference type="Google" id="ProtNLM"/>
    </source>
</evidence>
<dbReference type="InterPro" id="IPR011011">
    <property type="entry name" value="Znf_FYVE_PHD"/>
</dbReference>
<evidence type="ECO:0000256" key="4">
    <source>
        <dbReference type="ARBA" id="ARBA00022771"/>
    </source>
</evidence>
<dbReference type="SUPFAM" id="SSF57903">
    <property type="entry name" value="FYVE/PHD zinc finger"/>
    <property type="match status" value="1"/>
</dbReference>
<feature type="domain" description="DDT" evidence="17">
    <location>
        <begin position="1164"/>
        <end position="1228"/>
    </location>
</feature>
<evidence type="ECO:0000256" key="13">
    <source>
        <dbReference type="SAM" id="Coils"/>
    </source>
</evidence>
<gene>
    <name evidence="19" type="ORF">HF521_000102</name>
</gene>
<evidence type="ECO:0000256" key="10">
    <source>
        <dbReference type="ARBA" id="ARBA00023242"/>
    </source>
</evidence>
<dbReference type="Gene3D" id="1.20.920.10">
    <property type="entry name" value="Bromodomain-like"/>
    <property type="match status" value="1"/>
</dbReference>
<comment type="subcellular location">
    <subcellularLocation>
        <location evidence="1">Nucleus</location>
    </subcellularLocation>
</comment>
<dbReference type="SMART" id="SM00391">
    <property type="entry name" value="MBD"/>
    <property type="match status" value="1"/>
</dbReference>
<dbReference type="FunFam" id="3.30.40.10:FF:000199">
    <property type="entry name" value="Bromodomain adjacent to zinc finger domain 2B"/>
    <property type="match status" value="1"/>
</dbReference>
<feature type="domain" description="MBD" evidence="18">
    <location>
        <begin position="838"/>
        <end position="913"/>
    </location>
</feature>
<dbReference type="InterPro" id="IPR001965">
    <property type="entry name" value="Znf_PHD"/>
</dbReference>
<feature type="compositionally biased region" description="Basic and acidic residues" evidence="14">
    <location>
        <begin position="904"/>
        <end position="923"/>
    </location>
</feature>
<dbReference type="PROSITE" id="PS50982">
    <property type="entry name" value="MBD"/>
    <property type="match status" value="1"/>
</dbReference>
<keyword evidence="3" id="KW-0479">Metal-binding</keyword>
<feature type="compositionally biased region" description="Low complexity" evidence="14">
    <location>
        <begin position="650"/>
        <end position="660"/>
    </location>
</feature>
<reference evidence="19" key="1">
    <citation type="submission" date="2020-08" db="EMBL/GenBank/DDBJ databases">
        <title>Chromosome-level assembly of Southern catfish (Silurus meridionalis) provides insights into visual adaptation to the nocturnal and benthic lifestyles.</title>
        <authorList>
            <person name="Zhang Y."/>
            <person name="Wang D."/>
            <person name="Peng Z."/>
        </authorList>
    </citation>
    <scope>NUCLEOTIDE SEQUENCE</scope>
    <source>
        <strain evidence="19">SWU-2019-XX</strain>
        <tissue evidence="19">Muscle</tissue>
    </source>
</reference>
<feature type="compositionally biased region" description="Basic and acidic residues" evidence="14">
    <location>
        <begin position="752"/>
        <end position="767"/>
    </location>
</feature>
<name>A0A8T0BUV6_SILME</name>
<dbReference type="PROSITE" id="PS00633">
    <property type="entry name" value="BROMODOMAIN_1"/>
    <property type="match status" value="1"/>
</dbReference>
<evidence type="ECO:0000256" key="3">
    <source>
        <dbReference type="ARBA" id="ARBA00022723"/>
    </source>
</evidence>
<dbReference type="PANTHER" id="PTHR45915:SF1">
    <property type="entry name" value="BROMODOMAIN ADJACENT TO ZINC FINGER DOMAIN PROTEIN 2B"/>
    <property type="match status" value="1"/>
</dbReference>
<evidence type="ECO:0000313" key="20">
    <source>
        <dbReference type="Proteomes" id="UP000606274"/>
    </source>
</evidence>
<feature type="compositionally biased region" description="Acidic residues" evidence="14">
    <location>
        <begin position="1501"/>
        <end position="1518"/>
    </location>
</feature>
<feature type="compositionally biased region" description="Low complexity" evidence="14">
    <location>
        <begin position="427"/>
        <end position="463"/>
    </location>
</feature>
<accession>A0A8T0BUV6</accession>
<keyword evidence="10" id="KW-0539">Nucleus</keyword>
<evidence type="ECO:0000256" key="11">
    <source>
        <dbReference type="PROSITE-ProRule" id="PRU00035"/>
    </source>
</evidence>
<feature type="region of interest" description="Disordered" evidence="14">
    <location>
        <begin position="818"/>
        <end position="837"/>
    </location>
</feature>
<dbReference type="SUPFAM" id="SSF54171">
    <property type="entry name" value="DNA-binding domain"/>
    <property type="match status" value="1"/>
</dbReference>
<feature type="compositionally biased region" description="Acidic residues" evidence="14">
    <location>
        <begin position="708"/>
        <end position="742"/>
    </location>
</feature>
<dbReference type="PROSITE" id="PS50016">
    <property type="entry name" value="ZF_PHD_2"/>
    <property type="match status" value="1"/>
</dbReference>
<feature type="domain" description="Bromo" evidence="15">
    <location>
        <begin position="2233"/>
        <end position="2303"/>
    </location>
</feature>
<evidence type="ECO:0000256" key="7">
    <source>
        <dbReference type="ARBA" id="ARBA00023054"/>
    </source>
</evidence>
<feature type="region of interest" description="Disordered" evidence="14">
    <location>
        <begin position="1338"/>
        <end position="1414"/>
    </location>
</feature>
<feature type="region of interest" description="Disordered" evidence="14">
    <location>
        <begin position="220"/>
        <end position="503"/>
    </location>
</feature>
<dbReference type="InterPro" id="IPR036427">
    <property type="entry name" value="Bromodomain-like_sf"/>
</dbReference>
<evidence type="ECO:0000256" key="5">
    <source>
        <dbReference type="ARBA" id="ARBA00022833"/>
    </source>
</evidence>
<keyword evidence="20" id="KW-1185">Reference proteome</keyword>
<feature type="region of interest" description="Disordered" evidence="14">
    <location>
        <begin position="2127"/>
        <end position="2213"/>
    </location>
</feature>
<feature type="region of interest" description="Disordered" evidence="14">
    <location>
        <begin position="904"/>
        <end position="948"/>
    </location>
</feature>
<dbReference type="Gene3D" id="3.30.890.10">
    <property type="entry name" value="Methyl-cpg-binding Protein 2, Chain A"/>
    <property type="match status" value="1"/>
</dbReference>
<evidence type="ECO:0000256" key="9">
    <source>
        <dbReference type="ARBA" id="ARBA00023163"/>
    </source>
</evidence>
<dbReference type="PROSITE" id="PS50827">
    <property type="entry name" value="DDT"/>
    <property type="match status" value="1"/>
</dbReference>
<feature type="coiled-coil region" evidence="13">
    <location>
        <begin position="1092"/>
        <end position="1131"/>
    </location>
</feature>
<keyword evidence="5" id="KW-0862">Zinc</keyword>
<dbReference type="InterPro" id="IPR013083">
    <property type="entry name" value="Znf_RING/FYVE/PHD"/>
</dbReference>
<feature type="region of interest" description="Disordered" evidence="14">
    <location>
        <begin position="546"/>
        <end position="581"/>
    </location>
</feature>
<dbReference type="Pfam" id="PF02791">
    <property type="entry name" value="DDT"/>
    <property type="match status" value="1"/>
</dbReference>
<evidence type="ECO:0000256" key="6">
    <source>
        <dbReference type="ARBA" id="ARBA00023015"/>
    </source>
</evidence>
<feature type="compositionally biased region" description="Polar residues" evidence="14">
    <location>
        <begin position="1678"/>
        <end position="1704"/>
    </location>
</feature>
<dbReference type="Proteomes" id="UP000606274">
    <property type="component" value="Unassembled WGS sequence"/>
</dbReference>
<dbReference type="InterPro" id="IPR028941">
    <property type="entry name" value="WHIM2_dom"/>
</dbReference>
<feature type="compositionally biased region" description="Low complexity" evidence="14">
    <location>
        <begin position="243"/>
        <end position="264"/>
    </location>
</feature>
<keyword evidence="4 12" id="KW-0863">Zinc-finger</keyword>
<dbReference type="InterPro" id="IPR019787">
    <property type="entry name" value="Znf_PHD-finger"/>
</dbReference>
<evidence type="ECO:0000259" key="17">
    <source>
        <dbReference type="PROSITE" id="PS50827"/>
    </source>
</evidence>
<dbReference type="Gene3D" id="3.30.40.10">
    <property type="entry name" value="Zinc/RING finger domain, C3HC4 (zinc finger)"/>
    <property type="match status" value="1"/>
</dbReference>
<feature type="region of interest" description="Disordered" evidence="14">
    <location>
        <begin position="1954"/>
        <end position="1975"/>
    </location>
</feature>
<feature type="region of interest" description="Disordered" evidence="14">
    <location>
        <begin position="692"/>
        <end position="774"/>
    </location>
</feature>
<dbReference type="CDD" id="cd15545">
    <property type="entry name" value="PHD_BAZ2A_like"/>
    <property type="match status" value="1"/>
</dbReference>
<keyword evidence="8 11" id="KW-0103">Bromodomain</keyword>
<feature type="region of interest" description="Disordered" evidence="14">
    <location>
        <begin position="1781"/>
        <end position="1825"/>
    </location>
</feature>
<feature type="compositionally biased region" description="Polar residues" evidence="14">
    <location>
        <begin position="220"/>
        <end position="229"/>
    </location>
</feature>
<evidence type="ECO:0000256" key="2">
    <source>
        <dbReference type="ARBA" id="ARBA00007444"/>
    </source>
</evidence>
<proteinExistence type="inferred from homology"/>
<dbReference type="Pfam" id="PF00439">
    <property type="entry name" value="Bromodomain"/>
    <property type="match status" value="1"/>
</dbReference>
<dbReference type="InterPro" id="IPR018501">
    <property type="entry name" value="DDT_dom"/>
</dbReference>
<dbReference type="InterPro" id="IPR037374">
    <property type="entry name" value="BAZ2A/B_Bromo"/>
</dbReference>
<dbReference type="InterPro" id="IPR018359">
    <property type="entry name" value="Bromodomain_CS"/>
</dbReference>